<dbReference type="Gene3D" id="3.40.50.10190">
    <property type="entry name" value="BRCT domain"/>
    <property type="match status" value="1"/>
</dbReference>
<evidence type="ECO:0000313" key="9">
    <source>
        <dbReference type="Proteomes" id="UP001365542"/>
    </source>
</evidence>
<proteinExistence type="predicted"/>
<dbReference type="GO" id="GO:0003676">
    <property type="term" value="F:nucleic acid binding"/>
    <property type="evidence" value="ECO:0007669"/>
    <property type="project" value="InterPro"/>
</dbReference>
<keyword evidence="1" id="KW-0479">Metal-binding</keyword>
<evidence type="ECO:0000256" key="1">
    <source>
        <dbReference type="ARBA" id="ARBA00022723"/>
    </source>
</evidence>
<keyword evidence="5" id="KW-0175">Coiled coil</keyword>
<dbReference type="Pfam" id="PF08630">
    <property type="entry name" value="Dfp1_Him1_M"/>
    <property type="match status" value="1"/>
</dbReference>
<keyword evidence="9" id="KW-1185">Reference proteome</keyword>
<feature type="compositionally biased region" description="Basic and acidic residues" evidence="6">
    <location>
        <begin position="58"/>
        <end position="73"/>
    </location>
</feature>
<evidence type="ECO:0000256" key="6">
    <source>
        <dbReference type="SAM" id="MobiDB-lite"/>
    </source>
</evidence>
<dbReference type="FunFam" id="6.10.250.3410:FF:000001">
    <property type="entry name" value="Protein DBF4 homolog A"/>
    <property type="match status" value="1"/>
</dbReference>
<dbReference type="GO" id="GO:0010571">
    <property type="term" value="P:positive regulation of nuclear cell cycle DNA replication"/>
    <property type="evidence" value="ECO:0007669"/>
    <property type="project" value="TreeGrafter"/>
</dbReference>
<dbReference type="Proteomes" id="UP001365542">
    <property type="component" value="Unassembled WGS sequence"/>
</dbReference>
<dbReference type="PANTHER" id="PTHR15375">
    <property type="entry name" value="ACTIVATOR OF S-PHASE KINASE-RELATED"/>
    <property type="match status" value="1"/>
</dbReference>
<dbReference type="GO" id="GO:0043539">
    <property type="term" value="F:protein serine/threonine kinase activator activity"/>
    <property type="evidence" value="ECO:0007669"/>
    <property type="project" value="TreeGrafter"/>
</dbReference>
<feature type="region of interest" description="Disordered" evidence="6">
    <location>
        <begin position="421"/>
        <end position="467"/>
    </location>
</feature>
<feature type="coiled-coil region" evidence="5">
    <location>
        <begin position="585"/>
        <end position="612"/>
    </location>
</feature>
<dbReference type="EMBL" id="JAVHJO010000002">
    <property type="protein sequence ID" value="KAK6542896.1"/>
    <property type="molecule type" value="Genomic_DNA"/>
</dbReference>
<sequence>MLSLPVSPVPPPPMSRRVPLSNIQNHSQPHINLSTAIPAKRPAKPSRDALGPPPSKKAHLDDAFTAVDQKENRLVTPSKLRLVPKTPNRNDTAASSQSRRDAVAPPSRIARAKAPVATRRNDKLDVRARERRPGQQPSQKAVTLKERQMQQAAVAENNEAIRQWQRHYFRVFPTLTFFMDDSIPDDKKAGLRLRLADLNSTVLDKWSTNKVTHVLTTRDDVPPEFPKELANATINPKLLGVGAKPDFRDSGLPKLNVYDDHKDVLVLARLTNKKIWSVEKVDRMINTLHEKIEDDIPSPEKRLPSKLKRFDAAIPPVSKYTAEDYKRDEAILERLLREDKHHGAQSSTKEMYTFKGPYLMVGDASGRYKPFIIREYQNAKVPEDGDWPQFRSNREGRCPFVLDPDTKRAYMREEAEKEAEAKAKLKEKEKEKEKEAARVKTKTSMEPPPRNQSLKAKTSSLKEELAKSAVDRKPLSCIENKVDRDLATAAAATAIKKTEGHLDKLREIQRARQNHLVVTGYEPVASGLQAAGPTSAVFSQAISSNTAVAGPKAGTSRDVQRLNRRVFEKTTVGIRQTNTAASLNVAAEEEVMVEVKTERKSLKRNRSQITKKEVKKQPQAGYCENCRDKYDDFEEHIGSKRHLRFASNNDNFIELDALLASLRRPRKESSPSYDYDEY</sequence>
<keyword evidence="2 4" id="KW-0863">Zinc-finger</keyword>
<accession>A0AAV9XLR7</accession>
<dbReference type="AlphaFoldDB" id="A0AAV9XLR7"/>
<dbReference type="PANTHER" id="PTHR15375:SF26">
    <property type="entry name" value="PROTEIN CHIFFON"/>
    <property type="match status" value="1"/>
</dbReference>
<dbReference type="InterPro" id="IPR013939">
    <property type="entry name" value="Regulatory_Dfp1/Him1"/>
</dbReference>
<evidence type="ECO:0000256" key="3">
    <source>
        <dbReference type="ARBA" id="ARBA00022833"/>
    </source>
</evidence>
<evidence type="ECO:0000256" key="4">
    <source>
        <dbReference type="PROSITE-ProRule" id="PRU00600"/>
    </source>
</evidence>
<dbReference type="InterPro" id="IPR051590">
    <property type="entry name" value="Replication_Regulatory_Kinase"/>
</dbReference>
<feature type="compositionally biased region" description="Polar residues" evidence="6">
    <location>
        <begin position="22"/>
        <end position="35"/>
    </location>
</feature>
<dbReference type="Pfam" id="PF07535">
    <property type="entry name" value="zf-DBF"/>
    <property type="match status" value="1"/>
</dbReference>
<dbReference type="GO" id="GO:1901987">
    <property type="term" value="P:regulation of cell cycle phase transition"/>
    <property type="evidence" value="ECO:0007669"/>
    <property type="project" value="TreeGrafter"/>
</dbReference>
<name>A0AAV9XLR7_9PEZI</name>
<evidence type="ECO:0000313" key="8">
    <source>
        <dbReference type="EMBL" id="KAK6542896.1"/>
    </source>
</evidence>
<reference evidence="8 9" key="1">
    <citation type="submission" date="2019-10" db="EMBL/GenBank/DDBJ databases">
        <authorList>
            <person name="Palmer J.M."/>
        </authorList>
    </citation>
    <scope>NUCLEOTIDE SEQUENCE [LARGE SCALE GENOMIC DNA]</scope>
    <source>
        <strain evidence="8 9">TWF694</strain>
    </source>
</reference>
<dbReference type="InterPro" id="IPR038545">
    <property type="entry name" value="Znf_DBF_sf"/>
</dbReference>
<dbReference type="SMART" id="SM00586">
    <property type="entry name" value="ZnF_DBF"/>
    <property type="match status" value="1"/>
</dbReference>
<gene>
    <name evidence="8" type="ORF">TWF694_006835</name>
</gene>
<dbReference type="InterPro" id="IPR036420">
    <property type="entry name" value="BRCT_dom_sf"/>
</dbReference>
<feature type="compositionally biased region" description="Polar residues" evidence="6">
    <location>
        <begin position="87"/>
        <end position="97"/>
    </location>
</feature>
<dbReference type="InterPro" id="IPR006572">
    <property type="entry name" value="Znf_DBF"/>
</dbReference>
<feature type="domain" description="DBF4-type" evidence="7">
    <location>
        <begin position="616"/>
        <end position="665"/>
    </location>
</feature>
<dbReference type="GO" id="GO:0031431">
    <property type="term" value="C:Dbf4-dependent protein kinase complex"/>
    <property type="evidence" value="ECO:0007669"/>
    <property type="project" value="TreeGrafter"/>
</dbReference>
<feature type="compositionally biased region" description="Basic and acidic residues" evidence="6">
    <location>
        <begin position="421"/>
        <end position="438"/>
    </location>
</feature>
<dbReference type="Pfam" id="PF22437">
    <property type="entry name" value="DBF4_BRCT"/>
    <property type="match status" value="1"/>
</dbReference>
<organism evidence="8 9">
    <name type="scientific">Orbilia ellipsospora</name>
    <dbReference type="NCBI Taxonomy" id="2528407"/>
    <lineage>
        <taxon>Eukaryota</taxon>
        <taxon>Fungi</taxon>
        <taxon>Dikarya</taxon>
        <taxon>Ascomycota</taxon>
        <taxon>Pezizomycotina</taxon>
        <taxon>Orbiliomycetes</taxon>
        <taxon>Orbiliales</taxon>
        <taxon>Orbiliaceae</taxon>
        <taxon>Orbilia</taxon>
    </lineage>
</organism>
<protein>
    <recommendedName>
        <fullName evidence="7">DBF4-type domain-containing protein</fullName>
    </recommendedName>
</protein>
<evidence type="ECO:0000256" key="5">
    <source>
        <dbReference type="SAM" id="Coils"/>
    </source>
</evidence>
<comment type="caution">
    <text evidence="8">The sequence shown here is derived from an EMBL/GenBank/DDBJ whole genome shotgun (WGS) entry which is preliminary data.</text>
</comment>
<feature type="region of interest" description="Disordered" evidence="6">
    <location>
        <begin position="1"/>
        <end position="121"/>
    </location>
</feature>
<evidence type="ECO:0000259" key="7">
    <source>
        <dbReference type="PROSITE" id="PS51265"/>
    </source>
</evidence>
<evidence type="ECO:0000256" key="2">
    <source>
        <dbReference type="ARBA" id="ARBA00022771"/>
    </source>
</evidence>
<keyword evidence="3" id="KW-0862">Zinc</keyword>
<dbReference type="PROSITE" id="PS51265">
    <property type="entry name" value="ZF_DBF4"/>
    <property type="match status" value="1"/>
</dbReference>
<dbReference type="Gene3D" id="6.10.250.3410">
    <property type="entry name" value="DBF zinc finger"/>
    <property type="match status" value="1"/>
</dbReference>
<dbReference type="GO" id="GO:0008270">
    <property type="term" value="F:zinc ion binding"/>
    <property type="evidence" value="ECO:0007669"/>
    <property type="project" value="UniProtKB-KW"/>
</dbReference>
<dbReference type="InterPro" id="IPR055116">
    <property type="entry name" value="DBF4_BRCT"/>
</dbReference>